<proteinExistence type="predicted"/>
<dbReference type="eggNOG" id="KOG4765">
    <property type="taxonomic scope" value="Eukaryota"/>
</dbReference>
<evidence type="ECO:0000256" key="4">
    <source>
        <dbReference type="ARBA" id="ARBA00022833"/>
    </source>
</evidence>
<evidence type="ECO:0000259" key="7">
    <source>
        <dbReference type="Pfam" id="PF07967"/>
    </source>
</evidence>
<dbReference type="InterPro" id="IPR013909">
    <property type="entry name" value="NuBaID_C"/>
</dbReference>
<protein>
    <recommendedName>
        <fullName evidence="11">C3HC-type domain-containing protein</fullName>
    </recommendedName>
</protein>
<dbReference type="InterPro" id="IPR012935">
    <property type="entry name" value="NuBaID_N"/>
</dbReference>
<evidence type="ECO:0000313" key="9">
    <source>
        <dbReference type="EMBL" id="EFE30151.1"/>
    </source>
</evidence>
<evidence type="ECO:0000256" key="1">
    <source>
        <dbReference type="ARBA" id="ARBA00004123"/>
    </source>
</evidence>
<dbReference type="STRING" id="663331.D4B3A5"/>
<feature type="domain" description="C3HC-type" evidence="7">
    <location>
        <begin position="91"/>
        <end position="167"/>
    </location>
</feature>
<dbReference type="GO" id="GO:0008270">
    <property type="term" value="F:zinc ion binding"/>
    <property type="evidence" value="ECO:0007669"/>
    <property type="project" value="UniProtKB-KW"/>
</dbReference>
<reference evidence="10" key="1">
    <citation type="journal article" date="2011" name="Genome Biol.">
        <title>Comparative and functional genomics provide insights into the pathogenicity of dermatophytic fungi.</title>
        <authorList>
            <person name="Burmester A."/>
            <person name="Shelest E."/>
            <person name="Gloeckner G."/>
            <person name="Heddergott C."/>
            <person name="Schindler S."/>
            <person name="Staib P."/>
            <person name="Heidel A."/>
            <person name="Felder M."/>
            <person name="Petzold A."/>
            <person name="Szafranski K."/>
            <person name="Feuermann M."/>
            <person name="Pedruzzi I."/>
            <person name="Priebe S."/>
            <person name="Groth M."/>
            <person name="Winkler R."/>
            <person name="Li W."/>
            <person name="Kniemeyer O."/>
            <person name="Schroeckh V."/>
            <person name="Hertweck C."/>
            <person name="Hube B."/>
            <person name="White T.C."/>
            <person name="Platzer M."/>
            <person name="Guthke R."/>
            <person name="Heitman J."/>
            <person name="Woestemeyer J."/>
            <person name="Zipfel P.F."/>
            <person name="Monod M."/>
            <person name="Brakhage A.A."/>
        </authorList>
    </citation>
    <scope>NUCLEOTIDE SEQUENCE [LARGE SCALE GENOMIC DNA]</scope>
    <source>
        <strain evidence="10">ATCC MYA-4681 / CBS 112371</strain>
    </source>
</reference>
<evidence type="ECO:0000256" key="2">
    <source>
        <dbReference type="ARBA" id="ARBA00022723"/>
    </source>
</evidence>
<dbReference type="PANTHER" id="PTHR15835:SF6">
    <property type="entry name" value="ZINC FINGER C3HC-TYPE PROTEIN 1"/>
    <property type="match status" value="1"/>
</dbReference>
<dbReference type="HOGENOM" id="CLU_031412_0_0_1"/>
<keyword evidence="2" id="KW-0479">Metal-binding</keyword>
<evidence type="ECO:0000256" key="5">
    <source>
        <dbReference type="ARBA" id="ARBA00023242"/>
    </source>
</evidence>
<dbReference type="Pfam" id="PF08600">
    <property type="entry name" value="NuBaID_C"/>
    <property type="match status" value="1"/>
</dbReference>
<comment type="caution">
    <text evidence="9">The sequence shown here is derived from an EMBL/GenBank/DDBJ whole genome shotgun (WGS) entry which is preliminary data.</text>
</comment>
<sequence length="415" mass="46838">MSYALASKKRKFHRVLDSISLGASQRPTSAQQSSSGNKLMLDGTAQINPSIKRVRLSGSDNFDDSPVLLSGKAISRHSTPSTASLRPSFVPWDRERFLERLETFRNVERWKPQPDTINEVQWAKRGWSCTDKNRVECVGGCGHSVVVKLPDDIDELEEYDSEKIADRRENLTNILIDSIHRLPLTNAETTLRNLQTRYKNLVSAGIRLPPINVLILPEKFNLESTLAFLPPGILDNRAEITEPANFVPSSDTEDPTEKTLPAVNKAAFALAFFGWDIAGEANAGLAGCKACFRRLGLWMYTPREDGSDPLYSELNIVGEHLDYCPWINPGSQSGNKFGQCGWEALGRVVESEHRRYMWSKNKPRQAEQTSSSQTENIPELLDEETRKTKDREWWAKLLRVRQVLQAKGTKKTKLQ</sequence>
<keyword evidence="10" id="KW-1185">Reference proteome</keyword>
<name>D4B3A5_ARTBC</name>
<evidence type="ECO:0000313" key="10">
    <source>
        <dbReference type="Proteomes" id="UP000008866"/>
    </source>
</evidence>
<dbReference type="PANTHER" id="PTHR15835">
    <property type="entry name" value="NUCLEAR-INTERACTING PARTNER OF ALK"/>
    <property type="match status" value="1"/>
</dbReference>
<dbReference type="KEGG" id="abe:ARB_02940"/>
<evidence type="ECO:0000256" key="3">
    <source>
        <dbReference type="ARBA" id="ARBA00022771"/>
    </source>
</evidence>
<dbReference type="RefSeq" id="XP_003010791.1">
    <property type="nucleotide sequence ID" value="XM_003010745.1"/>
</dbReference>
<feature type="compositionally biased region" description="Polar residues" evidence="6">
    <location>
        <begin position="366"/>
        <end position="376"/>
    </location>
</feature>
<dbReference type="Pfam" id="PF07967">
    <property type="entry name" value="zf-C3HC"/>
    <property type="match status" value="1"/>
</dbReference>
<accession>D4B3A5</accession>
<dbReference type="Proteomes" id="UP000008866">
    <property type="component" value="Unassembled WGS sequence"/>
</dbReference>
<organism evidence="9 10">
    <name type="scientific">Arthroderma benhamiae (strain ATCC MYA-4681 / CBS 112371)</name>
    <name type="common">Trichophyton mentagrophytes</name>
    <dbReference type="NCBI Taxonomy" id="663331"/>
    <lineage>
        <taxon>Eukaryota</taxon>
        <taxon>Fungi</taxon>
        <taxon>Dikarya</taxon>
        <taxon>Ascomycota</taxon>
        <taxon>Pezizomycotina</taxon>
        <taxon>Eurotiomycetes</taxon>
        <taxon>Eurotiomycetidae</taxon>
        <taxon>Onygenales</taxon>
        <taxon>Arthrodermataceae</taxon>
        <taxon>Trichophyton</taxon>
    </lineage>
</organism>
<dbReference type="GO" id="GO:0005634">
    <property type="term" value="C:nucleus"/>
    <property type="evidence" value="ECO:0007669"/>
    <property type="project" value="UniProtKB-SubCell"/>
</dbReference>
<dbReference type="EMBL" id="ABSU01000033">
    <property type="protein sequence ID" value="EFE30151.1"/>
    <property type="molecule type" value="Genomic_DNA"/>
</dbReference>
<keyword evidence="4" id="KW-0862">Zinc</keyword>
<evidence type="ECO:0000259" key="8">
    <source>
        <dbReference type="Pfam" id="PF08600"/>
    </source>
</evidence>
<keyword evidence="3" id="KW-0863">Zinc-finger</keyword>
<dbReference type="GeneID" id="9524922"/>
<gene>
    <name evidence="9" type="ORF">ARB_02940</name>
</gene>
<evidence type="ECO:0008006" key="11">
    <source>
        <dbReference type="Google" id="ProtNLM"/>
    </source>
</evidence>
<feature type="domain" description="NuBaID C-terminal" evidence="8">
    <location>
        <begin position="267"/>
        <end position="355"/>
    </location>
</feature>
<feature type="region of interest" description="Disordered" evidence="6">
    <location>
        <begin position="359"/>
        <end position="383"/>
    </location>
</feature>
<dbReference type="AlphaFoldDB" id="D4B3A5"/>
<dbReference type="OMA" id="HLDYCPW"/>
<comment type="subcellular location">
    <subcellularLocation>
        <location evidence="1">Nucleus</location>
    </subcellularLocation>
</comment>
<keyword evidence="5" id="KW-0539">Nucleus</keyword>
<evidence type="ECO:0000256" key="6">
    <source>
        <dbReference type="SAM" id="MobiDB-lite"/>
    </source>
</evidence>